<dbReference type="Gene3D" id="2.20.28.10">
    <property type="match status" value="1"/>
</dbReference>
<evidence type="ECO:0000256" key="4">
    <source>
        <dbReference type="ARBA" id="ARBA00022982"/>
    </source>
</evidence>
<dbReference type="PROSITE" id="PS50905">
    <property type="entry name" value="FERRITIN_LIKE"/>
    <property type="match status" value="1"/>
</dbReference>
<gene>
    <name evidence="11" type="ORF">EZS26_002290</name>
</gene>
<dbReference type="GO" id="GO:0005506">
    <property type="term" value="F:iron ion binding"/>
    <property type="evidence" value="ECO:0007669"/>
    <property type="project" value="InterPro"/>
</dbReference>
<keyword evidence="2" id="KW-0813">Transport</keyword>
<name>A0A5M8NZI8_9BACT</name>
<dbReference type="PANTHER" id="PTHR43865">
    <property type="entry name" value="RUBRERYTHRIN-RELATED"/>
    <property type="match status" value="1"/>
</dbReference>
<evidence type="ECO:0000313" key="12">
    <source>
        <dbReference type="Proteomes" id="UP000324575"/>
    </source>
</evidence>
<dbReference type="EMBL" id="SNRX01000017">
    <property type="protein sequence ID" value="KAA6301546.1"/>
    <property type="molecule type" value="Genomic_DNA"/>
</dbReference>
<feature type="domain" description="Rubredoxin-like" evidence="9">
    <location>
        <begin position="155"/>
        <end position="189"/>
    </location>
</feature>
<evidence type="ECO:0000256" key="3">
    <source>
        <dbReference type="ARBA" id="ARBA00022723"/>
    </source>
</evidence>
<accession>A0A5M8NZI8</accession>
<dbReference type="AlphaFoldDB" id="A0A5M8NZI8"/>
<dbReference type="CDD" id="cd01041">
    <property type="entry name" value="Rubrerythrin"/>
    <property type="match status" value="1"/>
</dbReference>
<dbReference type="PROSITE" id="PS50903">
    <property type="entry name" value="RUBREDOXIN_LIKE"/>
    <property type="match status" value="1"/>
</dbReference>
<keyword evidence="4" id="KW-0249">Electron transport</keyword>
<evidence type="ECO:0000256" key="8">
    <source>
        <dbReference type="ARBA" id="ARBA00069213"/>
    </source>
</evidence>
<dbReference type="Pfam" id="PF02915">
    <property type="entry name" value="Rubrerythrin"/>
    <property type="match status" value="1"/>
</dbReference>
<comment type="cofactor">
    <cofactor evidence="1">
        <name>Fe(3+)</name>
        <dbReference type="ChEBI" id="CHEBI:29034"/>
    </cofactor>
</comment>
<evidence type="ECO:0000259" key="9">
    <source>
        <dbReference type="PROSITE" id="PS50903"/>
    </source>
</evidence>
<dbReference type="InterPro" id="IPR048574">
    <property type="entry name" value="RUBY_RBDX"/>
</dbReference>
<evidence type="ECO:0000256" key="5">
    <source>
        <dbReference type="ARBA" id="ARBA00023004"/>
    </source>
</evidence>
<protein>
    <recommendedName>
        <fullName evidence="8">Rubrerythrin</fullName>
    </recommendedName>
</protein>
<dbReference type="Gene3D" id="1.20.1260.10">
    <property type="match status" value="1"/>
</dbReference>
<keyword evidence="5" id="KW-0408">Iron</keyword>
<dbReference type="PANTHER" id="PTHR43865:SF1">
    <property type="entry name" value="RUBRERYTHRIN-RELATED"/>
    <property type="match status" value="1"/>
</dbReference>
<comment type="function">
    <text evidence="6">May provide oxidative stress protection via catalytic reduction of intracellular hydrogen peroxide.</text>
</comment>
<keyword evidence="3" id="KW-0479">Metal-binding</keyword>
<dbReference type="InterPro" id="IPR009040">
    <property type="entry name" value="Ferritin-like_diiron"/>
</dbReference>
<evidence type="ECO:0000256" key="6">
    <source>
        <dbReference type="ARBA" id="ARBA00055868"/>
    </source>
</evidence>
<organism evidence="11 12">
    <name type="scientific">Candidatus Ordinivivax streblomastigis</name>
    <dbReference type="NCBI Taxonomy" id="2540710"/>
    <lineage>
        <taxon>Bacteria</taxon>
        <taxon>Pseudomonadati</taxon>
        <taxon>Bacteroidota</taxon>
        <taxon>Bacteroidia</taxon>
        <taxon>Bacteroidales</taxon>
        <taxon>Candidatus Ordinivivax</taxon>
    </lineage>
</organism>
<comment type="subunit">
    <text evidence="7">Homodimer. Possesses two rubredoxin-like centers and two non-sulfur oxo-bridged di-iron centers per dimer.</text>
</comment>
<dbReference type="Pfam" id="PF21349">
    <property type="entry name" value="RUBY_RBDX"/>
    <property type="match status" value="1"/>
</dbReference>
<proteinExistence type="predicted"/>
<dbReference type="FunFam" id="2.20.28.10:FF:000018">
    <property type="entry name" value="Rubrerythrin"/>
    <property type="match status" value="1"/>
</dbReference>
<dbReference type="GO" id="GO:0016491">
    <property type="term" value="F:oxidoreductase activity"/>
    <property type="evidence" value="ECO:0007669"/>
    <property type="project" value="InterPro"/>
</dbReference>
<evidence type="ECO:0000259" key="10">
    <source>
        <dbReference type="PROSITE" id="PS50905"/>
    </source>
</evidence>
<dbReference type="InterPro" id="IPR012347">
    <property type="entry name" value="Ferritin-like"/>
</dbReference>
<dbReference type="InterPro" id="IPR003251">
    <property type="entry name" value="Rr_diiron-bd_dom"/>
</dbReference>
<feature type="domain" description="Ferritin-like diiron" evidence="10">
    <location>
        <begin position="5"/>
        <end position="148"/>
    </location>
</feature>
<evidence type="ECO:0000256" key="7">
    <source>
        <dbReference type="ARBA" id="ARBA00063441"/>
    </source>
</evidence>
<dbReference type="InterPro" id="IPR052364">
    <property type="entry name" value="Rubrerythrin"/>
</dbReference>
<reference evidence="11 12" key="1">
    <citation type="submission" date="2019-03" db="EMBL/GenBank/DDBJ databases">
        <title>Single cell metagenomics reveals metabolic interactions within the superorganism composed of flagellate Streblomastix strix and complex community of Bacteroidetes bacteria on its surface.</title>
        <authorList>
            <person name="Treitli S.C."/>
            <person name="Kolisko M."/>
            <person name="Husnik F."/>
            <person name="Keeling P."/>
            <person name="Hampl V."/>
        </authorList>
    </citation>
    <scope>NUCLEOTIDE SEQUENCE [LARGE SCALE GENOMIC DNA]</scope>
    <source>
        <strain evidence="11">St1</strain>
    </source>
</reference>
<evidence type="ECO:0000256" key="1">
    <source>
        <dbReference type="ARBA" id="ARBA00001965"/>
    </source>
</evidence>
<dbReference type="CDD" id="cd00729">
    <property type="entry name" value="rubredoxin_SM"/>
    <property type="match status" value="1"/>
</dbReference>
<evidence type="ECO:0000256" key="2">
    <source>
        <dbReference type="ARBA" id="ARBA00022448"/>
    </source>
</evidence>
<dbReference type="InterPro" id="IPR009078">
    <property type="entry name" value="Ferritin-like_SF"/>
</dbReference>
<dbReference type="SUPFAM" id="SSF47240">
    <property type="entry name" value="Ferritin-like"/>
    <property type="match status" value="1"/>
</dbReference>
<dbReference type="Proteomes" id="UP000324575">
    <property type="component" value="Unassembled WGS sequence"/>
</dbReference>
<comment type="caution">
    <text evidence="11">The sequence shown here is derived from an EMBL/GenBank/DDBJ whole genome shotgun (WGS) entry which is preliminary data.</text>
</comment>
<sequence>METKSIKGTRTEQNLLKAFAGESQARTRYTFFASKAKKEGYEQVAGVFLETADQEKEHAERFFKFLEGGMVEITASYPAGAIGTTIENLRAAAAGEYEEWNELYPEFAEIAAEEGFPLVAVAFKKIASVEVQHEIRYRKLLSNIETGTVFKKEGEIEWQCRNCGYVHTGNEAPGTCPACLHAQAYFEPMKQNY</sequence>
<dbReference type="InterPro" id="IPR024934">
    <property type="entry name" value="Rubredoxin-like_dom"/>
</dbReference>
<dbReference type="SUPFAM" id="SSF57802">
    <property type="entry name" value="Rubredoxin-like"/>
    <property type="match status" value="1"/>
</dbReference>
<dbReference type="NCBIfam" id="NF045767">
    <property type="entry name" value="RuberyRbr"/>
    <property type="match status" value="1"/>
</dbReference>
<evidence type="ECO:0000313" key="11">
    <source>
        <dbReference type="EMBL" id="KAA6301546.1"/>
    </source>
</evidence>